<dbReference type="PANTHER" id="PTHR10151">
    <property type="entry name" value="ECTONUCLEOTIDE PYROPHOSPHATASE/PHOSPHODIESTERASE"/>
    <property type="match status" value="1"/>
</dbReference>
<reference evidence="1" key="1">
    <citation type="journal article" date="2021" name="PeerJ">
        <title>Extensive microbial diversity within the chicken gut microbiome revealed by metagenomics and culture.</title>
        <authorList>
            <person name="Gilroy R."/>
            <person name="Ravi A."/>
            <person name="Getino M."/>
            <person name="Pursley I."/>
            <person name="Horton D.L."/>
            <person name="Alikhan N.F."/>
            <person name="Baker D."/>
            <person name="Gharbi K."/>
            <person name="Hall N."/>
            <person name="Watson M."/>
            <person name="Adriaenssens E.M."/>
            <person name="Foster-Nyarko E."/>
            <person name="Jarju S."/>
            <person name="Secka A."/>
            <person name="Antonio M."/>
            <person name="Oren A."/>
            <person name="Chaudhuri R.R."/>
            <person name="La Ragione R."/>
            <person name="Hildebrand F."/>
            <person name="Pallen M.J."/>
        </authorList>
    </citation>
    <scope>NUCLEOTIDE SEQUENCE</scope>
    <source>
        <strain evidence="1">ChiBcec8-14828</strain>
    </source>
</reference>
<gene>
    <name evidence="1" type="ORF">H9943_08960</name>
</gene>
<evidence type="ECO:0000313" key="2">
    <source>
        <dbReference type="Proteomes" id="UP000824209"/>
    </source>
</evidence>
<dbReference type="Gene3D" id="3.40.720.10">
    <property type="entry name" value="Alkaline Phosphatase, subunit A"/>
    <property type="match status" value="1"/>
</dbReference>
<dbReference type="PANTHER" id="PTHR10151:SF120">
    <property type="entry name" value="BIS(5'-ADENOSYL)-TRIPHOSPHATASE"/>
    <property type="match status" value="1"/>
</dbReference>
<accession>A0A9D2M465</accession>
<dbReference type="EMBL" id="DWYA01000078">
    <property type="protein sequence ID" value="HJB40509.1"/>
    <property type="molecule type" value="Genomic_DNA"/>
</dbReference>
<evidence type="ECO:0000313" key="1">
    <source>
        <dbReference type="EMBL" id="HJB40509.1"/>
    </source>
</evidence>
<dbReference type="GO" id="GO:0016787">
    <property type="term" value="F:hydrolase activity"/>
    <property type="evidence" value="ECO:0007669"/>
    <property type="project" value="UniProtKB-ARBA"/>
</dbReference>
<dbReference type="SUPFAM" id="SSF53649">
    <property type="entry name" value="Alkaline phosphatase-like"/>
    <property type="match status" value="1"/>
</dbReference>
<comment type="caution">
    <text evidence="1">The sequence shown here is derived from an EMBL/GenBank/DDBJ whole genome shotgun (WGS) entry which is preliminary data.</text>
</comment>
<dbReference type="InterPro" id="IPR017850">
    <property type="entry name" value="Alkaline_phosphatase_core_sf"/>
</dbReference>
<reference evidence="1" key="2">
    <citation type="submission" date="2021-04" db="EMBL/GenBank/DDBJ databases">
        <authorList>
            <person name="Gilroy R."/>
        </authorList>
    </citation>
    <scope>NUCLEOTIDE SEQUENCE</scope>
    <source>
        <strain evidence="1">ChiBcec8-14828</strain>
    </source>
</reference>
<dbReference type="Proteomes" id="UP000824209">
    <property type="component" value="Unassembled WGS sequence"/>
</dbReference>
<proteinExistence type="predicted"/>
<dbReference type="InterPro" id="IPR002591">
    <property type="entry name" value="Phosphodiest/P_Trfase"/>
</dbReference>
<protein>
    <submittedName>
        <fullName evidence="1">Alkaline phosphatase family protein</fullName>
    </submittedName>
</protein>
<sequence length="264" mass="29509">MENKVVLVLVDGMRPDGILECGEPYLQDLAAQSSASFAAKTVFPSITLPCHTSLFFGVQPQRHGVLTNEWRPFARPFDSLGDLAARQFKKAAMFYNWEQLRDLNRPGSLSCSYFRQLPSAHEDAMRSEQDLTALAMDDIKQEAPDFLFLYLGYTDIAGHGYGWMTPHYLQALANASRCIRRLKEALPEEYALIVTADHGGHEQDHGYDCPEDMTIPIIFNGKAFAANTVLQDLHLIDITPTIGDLLGLHPLPEWEGKSVLSANR</sequence>
<dbReference type="AlphaFoldDB" id="A0A9D2M465"/>
<dbReference type="Pfam" id="PF01663">
    <property type="entry name" value="Phosphodiest"/>
    <property type="match status" value="2"/>
</dbReference>
<name>A0A9D2M465_9FIRM</name>
<organism evidence="1 2">
    <name type="scientific">Candidatus Ruthenibacterium avium</name>
    <dbReference type="NCBI Taxonomy" id="2838751"/>
    <lineage>
        <taxon>Bacteria</taxon>
        <taxon>Bacillati</taxon>
        <taxon>Bacillota</taxon>
        <taxon>Clostridia</taxon>
        <taxon>Eubacteriales</taxon>
        <taxon>Oscillospiraceae</taxon>
        <taxon>Ruthenibacterium</taxon>
    </lineage>
</organism>